<evidence type="ECO:0000256" key="2">
    <source>
        <dbReference type="SAM" id="SignalP"/>
    </source>
</evidence>
<feature type="transmembrane region" description="Helical" evidence="1">
    <location>
        <begin position="183"/>
        <end position="207"/>
    </location>
</feature>
<keyword evidence="2" id="KW-0732">Signal</keyword>
<feature type="transmembrane region" description="Helical" evidence="1">
    <location>
        <begin position="621"/>
        <end position="640"/>
    </location>
</feature>
<dbReference type="Proteomes" id="UP001152747">
    <property type="component" value="Unassembled WGS sequence"/>
</dbReference>
<proteinExistence type="predicted"/>
<name>A0A9P1IC63_9PELO</name>
<dbReference type="PANTHER" id="PTHR11161">
    <property type="entry name" value="O-ACYLTRANSFERASE"/>
    <property type="match status" value="1"/>
</dbReference>
<evidence type="ECO:0000313" key="5">
    <source>
        <dbReference type="Proteomes" id="UP001152747"/>
    </source>
</evidence>
<dbReference type="OrthoDB" id="207378at2759"/>
<dbReference type="AlphaFoldDB" id="A0A9P1IC63"/>
<dbReference type="InterPro" id="IPR052728">
    <property type="entry name" value="O2_lipid_transport_reg"/>
</dbReference>
<dbReference type="InterPro" id="IPR006621">
    <property type="entry name" value="Nose-resist-to-fluoxetine_N"/>
</dbReference>
<feature type="transmembrane region" description="Helical" evidence="1">
    <location>
        <begin position="583"/>
        <end position="601"/>
    </location>
</feature>
<protein>
    <recommendedName>
        <fullName evidence="3">Nose resistant-to-fluoxetine protein N-terminal domain-containing protein</fullName>
    </recommendedName>
</protein>
<keyword evidence="1" id="KW-1133">Transmembrane helix</keyword>
<reference evidence="4" key="1">
    <citation type="submission" date="2022-11" db="EMBL/GenBank/DDBJ databases">
        <authorList>
            <person name="Kikuchi T."/>
        </authorList>
    </citation>
    <scope>NUCLEOTIDE SEQUENCE</scope>
    <source>
        <strain evidence="4">PS1010</strain>
    </source>
</reference>
<dbReference type="Pfam" id="PF01757">
    <property type="entry name" value="Acyl_transf_3"/>
    <property type="match status" value="1"/>
</dbReference>
<feature type="domain" description="Nose resistant-to-fluoxetine protein N-terminal" evidence="3">
    <location>
        <begin position="56"/>
        <end position="175"/>
    </location>
</feature>
<sequence length="676" mass="77195">MNRLFIFCLILCGTSLQFENEWQNALSNAKFQNLSIQCMIDTATWLKSLELIATVSTECILTRKCTPMQEMILLQNLYAIQQLDAFGKFPTAGILEAKLIIDGSPQECERISGVKYETNYCYLALAPRATEAISPYLALRSAVCMPKSCSPQDLMNIYNSIDPILFDAKYAFCAKYDVVKDSAFWGFSIFLMVIVAISILATIADFLRESVFGLRSSESSTNIVLKILFAFSFWTNAEIVLSVKQQKEGHIKSLDCIRFMSMSWVVAGHSTLYFVSSEAVLPLLSIHKSLWNHIITNALLSVDSFLLLSGIVVSYMFFKKRPTSKTMRSPLTWIMYYVHRYLRLTPSIMIFIGFFTVYFAYIQGPQAASMGNTHLTQISGCKSDWWQNLLYINNFAAADGQTCYGISWYLALDFQLFLVAPIFIIALYISFKIGAALIAIGCIVSIAITYILYSQYKNMSADIVITDASGKFGTYLYDKPWIRGTPYLVGILTGYILSMRPIRLNWFLRIIGWMIAIAIGLACIFSNYQYDKGADWGWFAKASFYNFSRFGWSIAVSWVIIANHFGWGGPINNFMSHPIWQPFGRLSYCAYIVHWVVLFYYVNLGERPLQYYSLWQVYCYYAIPATFLSYVAAFFWSCLFEQSVAKLEKLLFSKLLLNNEKQSPKQNSWDIEDTKM</sequence>
<keyword evidence="1" id="KW-0472">Membrane</keyword>
<feature type="chain" id="PRO_5040364263" description="Nose resistant-to-fluoxetine protein N-terminal domain-containing protein" evidence="2">
    <location>
        <begin position="18"/>
        <end position="676"/>
    </location>
</feature>
<evidence type="ECO:0000256" key="1">
    <source>
        <dbReference type="SAM" id="Phobius"/>
    </source>
</evidence>
<dbReference type="InterPro" id="IPR002656">
    <property type="entry name" value="Acyl_transf_3_dom"/>
</dbReference>
<keyword evidence="5" id="KW-1185">Reference proteome</keyword>
<evidence type="ECO:0000313" key="4">
    <source>
        <dbReference type="EMBL" id="CAI5442306.1"/>
    </source>
</evidence>
<dbReference type="SMART" id="SM00703">
    <property type="entry name" value="NRF"/>
    <property type="match status" value="1"/>
</dbReference>
<feature type="transmembrane region" description="Helical" evidence="1">
    <location>
        <begin position="341"/>
        <end position="361"/>
    </location>
</feature>
<feature type="transmembrane region" description="Helical" evidence="1">
    <location>
        <begin position="550"/>
        <end position="571"/>
    </location>
</feature>
<evidence type="ECO:0000259" key="3">
    <source>
        <dbReference type="SMART" id="SM00703"/>
    </source>
</evidence>
<feature type="transmembrane region" description="Helical" evidence="1">
    <location>
        <begin position="406"/>
        <end position="428"/>
    </location>
</feature>
<keyword evidence="1" id="KW-0812">Transmembrane</keyword>
<gene>
    <name evidence="4" type="ORF">CAMP_LOCUS4943</name>
</gene>
<dbReference type="PANTHER" id="PTHR11161:SF0">
    <property type="entry name" value="O-ACYLTRANSFERASE LIKE PROTEIN"/>
    <property type="match status" value="1"/>
</dbReference>
<feature type="transmembrane region" description="Helical" evidence="1">
    <location>
        <begin position="510"/>
        <end position="530"/>
    </location>
</feature>
<dbReference type="Pfam" id="PF20146">
    <property type="entry name" value="NRF"/>
    <property type="match status" value="1"/>
</dbReference>
<feature type="transmembrane region" description="Helical" evidence="1">
    <location>
        <begin position="481"/>
        <end position="498"/>
    </location>
</feature>
<feature type="signal peptide" evidence="2">
    <location>
        <begin position="1"/>
        <end position="17"/>
    </location>
</feature>
<dbReference type="GO" id="GO:0016747">
    <property type="term" value="F:acyltransferase activity, transferring groups other than amino-acyl groups"/>
    <property type="evidence" value="ECO:0007669"/>
    <property type="project" value="InterPro"/>
</dbReference>
<dbReference type="EMBL" id="CANHGI010000002">
    <property type="protein sequence ID" value="CAI5442306.1"/>
    <property type="molecule type" value="Genomic_DNA"/>
</dbReference>
<feature type="transmembrane region" description="Helical" evidence="1">
    <location>
        <begin position="256"/>
        <end position="275"/>
    </location>
</feature>
<feature type="transmembrane region" description="Helical" evidence="1">
    <location>
        <begin position="295"/>
        <end position="318"/>
    </location>
</feature>
<comment type="caution">
    <text evidence="4">The sequence shown here is derived from an EMBL/GenBank/DDBJ whole genome shotgun (WGS) entry which is preliminary data.</text>
</comment>
<feature type="transmembrane region" description="Helical" evidence="1">
    <location>
        <begin position="435"/>
        <end position="453"/>
    </location>
</feature>
<accession>A0A9P1IC63</accession>
<organism evidence="4 5">
    <name type="scientific">Caenorhabditis angaria</name>
    <dbReference type="NCBI Taxonomy" id="860376"/>
    <lineage>
        <taxon>Eukaryota</taxon>
        <taxon>Metazoa</taxon>
        <taxon>Ecdysozoa</taxon>
        <taxon>Nematoda</taxon>
        <taxon>Chromadorea</taxon>
        <taxon>Rhabditida</taxon>
        <taxon>Rhabditina</taxon>
        <taxon>Rhabditomorpha</taxon>
        <taxon>Rhabditoidea</taxon>
        <taxon>Rhabditidae</taxon>
        <taxon>Peloderinae</taxon>
        <taxon>Caenorhabditis</taxon>
    </lineage>
</organism>